<feature type="region of interest" description="Disordered" evidence="1">
    <location>
        <begin position="1"/>
        <end position="57"/>
    </location>
</feature>
<dbReference type="InterPro" id="IPR054289">
    <property type="entry name" value="DUF7025"/>
</dbReference>
<accession>W3WLA2</accession>
<dbReference type="GO" id="GO:0016887">
    <property type="term" value="F:ATP hydrolysis activity"/>
    <property type="evidence" value="ECO:0007669"/>
    <property type="project" value="InterPro"/>
</dbReference>
<evidence type="ECO:0000313" key="3">
    <source>
        <dbReference type="EMBL" id="ETS74539.1"/>
    </source>
</evidence>
<dbReference type="RefSeq" id="XP_007839795.1">
    <property type="nucleotide sequence ID" value="XM_007841604.1"/>
</dbReference>
<dbReference type="STRING" id="1229662.W3WLA2"/>
<dbReference type="GO" id="GO:0005524">
    <property type="term" value="F:ATP binding"/>
    <property type="evidence" value="ECO:0007669"/>
    <property type="project" value="InterPro"/>
</dbReference>
<dbReference type="AlphaFoldDB" id="W3WLA2"/>
<dbReference type="eggNOG" id="KOG0737">
    <property type="taxonomic scope" value="Eukaryota"/>
</dbReference>
<dbReference type="KEGG" id="pfy:PFICI_13023"/>
<organism evidence="3 4">
    <name type="scientific">Pestalotiopsis fici (strain W106-1 / CGMCC3.15140)</name>
    <dbReference type="NCBI Taxonomy" id="1229662"/>
    <lineage>
        <taxon>Eukaryota</taxon>
        <taxon>Fungi</taxon>
        <taxon>Dikarya</taxon>
        <taxon>Ascomycota</taxon>
        <taxon>Pezizomycotina</taxon>
        <taxon>Sordariomycetes</taxon>
        <taxon>Xylariomycetidae</taxon>
        <taxon>Amphisphaeriales</taxon>
        <taxon>Sporocadaceae</taxon>
        <taxon>Pestalotiopsis</taxon>
    </lineage>
</organism>
<evidence type="ECO:0000259" key="2">
    <source>
        <dbReference type="SMART" id="SM00382"/>
    </source>
</evidence>
<gene>
    <name evidence="3" type="ORF">PFICI_13023</name>
</gene>
<dbReference type="EMBL" id="KI912119">
    <property type="protein sequence ID" value="ETS74539.1"/>
    <property type="molecule type" value="Genomic_DNA"/>
</dbReference>
<dbReference type="Pfam" id="PF22942">
    <property type="entry name" value="DUF7025"/>
    <property type="match status" value="1"/>
</dbReference>
<dbReference type="SUPFAM" id="SSF52540">
    <property type="entry name" value="P-loop containing nucleoside triphosphate hydrolases"/>
    <property type="match status" value="1"/>
</dbReference>
<proteinExistence type="predicted"/>
<name>W3WLA2_PESFW</name>
<feature type="compositionally biased region" description="Basic and acidic residues" evidence="1">
    <location>
        <begin position="14"/>
        <end position="30"/>
    </location>
</feature>
<evidence type="ECO:0000256" key="1">
    <source>
        <dbReference type="SAM" id="MobiDB-lite"/>
    </source>
</evidence>
<dbReference type="HOGENOM" id="CLU_004471_6_3_1"/>
<dbReference type="PANTHER" id="PTHR46411">
    <property type="entry name" value="FAMILY ATPASE, PUTATIVE-RELATED"/>
    <property type="match status" value="1"/>
</dbReference>
<dbReference type="Proteomes" id="UP000030651">
    <property type="component" value="Unassembled WGS sequence"/>
</dbReference>
<evidence type="ECO:0000313" key="4">
    <source>
        <dbReference type="Proteomes" id="UP000030651"/>
    </source>
</evidence>
<dbReference type="GeneID" id="19278036"/>
<dbReference type="InterPro" id="IPR003593">
    <property type="entry name" value="AAA+_ATPase"/>
</dbReference>
<dbReference type="OrthoDB" id="10042665at2759"/>
<dbReference type="Pfam" id="PF00004">
    <property type="entry name" value="AAA"/>
    <property type="match status" value="1"/>
</dbReference>
<reference evidence="4" key="1">
    <citation type="journal article" date="2015" name="BMC Genomics">
        <title>Genomic and transcriptomic analysis of the endophytic fungus Pestalotiopsis fici reveals its lifestyle and high potential for synthesis of natural products.</title>
        <authorList>
            <person name="Wang X."/>
            <person name="Zhang X."/>
            <person name="Liu L."/>
            <person name="Xiang M."/>
            <person name="Wang W."/>
            <person name="Sun X."/>
            <person name="Che Y."/>
            <person name="Guo L."/>
            <person name="Liu G."/>
            <person name="Guo L."/>
            <person name="Wang C."/>
            <person name="Yin W.B."/>
            <person name="Stadler M."/>
            <person name="Zhang X."/>
            <person name="Liu X."/>
        </authorList>
    </citation>
    <scope>NUCLEOTIDE SEQUENCE [LARGE SCALE GENOMIC DNA]</scope>
    <source>
        <strain evidence="4">W106-1 / CGMCC3.15140</strain>
    </source>
</reference>
<protein>
    <recommendedName>
        <fullName evidence="2">AAA+ ATPase domain-containing protein</fullName>
    </recommendedName>
</protein>
<feature type="domain" description="AAA+ ATPase" evidence="2">
    <location>
        <begin position="474"/>
        <end position="601"/>
    </location>
</feature>
<dbReference type="InterPro" id="IPR003959">
    <property type="entry name" value="ATPase_AAA_core"/>
</dbReference>
<keyword evidence="4" id="KW-1185">Reference proteome</keyword>
<dbReference type="InterPro" id="IPR027417">
    <property type="entry name" value="P-loop_NTPase"/>
</dbReference>
<dbReference type="InParanoid" id="W3WLA2"/>
<dbReference type="Gene3D" id="3.40.50.300">
    <property type="entry name" value="P-loop containing nucleotide triphosphate hydrolases"/>
    <property type="match status" value="1"/>
</dbReference>
<dbReference type="OMA" id="YRGILIF"/>
<dbReference type="CDD" id="cd19481">
    <property type="entry name" value="RecA-like_protease"/>
    <property type="match status" value="1"/>
</dbReference>
<sequence>MTLESSKVALLGPKPEEAREMIQTAQHHEVTPANEAQTGSDADSDDPTENAKLEDQTMKAELKRLDRKYDDYGDKKYLERKHGDHVENERDWWDLFALCEIRSFWEDGELEGTNLRVNSHLLKQLLQDVVGDFPNEPIDASTDVELSVPAHCLFFYHDELKEEGMKRFANNAEGQAHINILLKYIRDTFEDESRSYKRAIKSESGAINYEHLWTTFRPGSLVYARVLGHPHAYKLLSTCYYKGQIPALGLTVQFIDYDGDKFGTRTTEFRIPQFSGTLRFDQLNIRPLDTLSNEDETRKQLIQRGIRFEKLVGQTYMHYTGVAVKKQQSGYERVNLTERVMIDTKTYHRLDPNDAFWVSEMTGNEAAKRQREIRKHDGGIVMDGISDTVLYDELLDEHRLITNATVRGYAFTNKRFLEFFVDQLSPIEWNTDCFNELVLDPEPKRTVKALVSMHARRSRNDPQTFDDIIKGKGQGLVLVLHGPPGVGKTLTAECVAEWVQCPLFTVSSGDLGTDSNALQKRLNEIMDMASTWRAVLLIDEADVFLERRTSQDLQRNSLVSIFLRELEYYTGILFLTTNRVATFDDAFKSRIHVPLRYSKLSLESRRAIWQNFCNRVPGGTEIDGKGLEQLAQHELNGRQIKNIVKTAESLAAFEGAKLNLDRLEEVSLIQAKFERDLLGSVDTGLDGVWTYD</sequence>
<dbReference type="SMART" id="SM00382">
    <property type="entry name" value="AAA"/>
    <property type="match status" value="1"/>
</dbReference>
<dbReference type="PANTHER" id="PTHR46411:SF2">
    <property type="entry name" value="AAA+ ATPASE DOMAIN-CONTAINING PROTEIN"/>
    <property type="match status" value="1"/>
</dbReference>